<dbReference type="GO" id="GO:0046872">
    <property type="term" value="F:metal ion binding"/>
    <property type="evidence" value="ECO:0007669"/>
    <property type="project" value="UniProtKB-KW"/>
</dbReference>
<feature type="compositionally biased region" description="Low complexity" evidence="9">
    <location>
        <begin position="67"/>
        <end position="80"/>
    </location>
</feature>
<keyword evidence="5" id="KW-0862">Zinc</keyword>
<protein>
    <submittedName>
        <fullName evidence="10">NAD-dependent DNA ligase adenylation domain protein</fullName>
    </submittedName>
</protein>
<dbReference type="FunFam" id="1.10.287.610:FF:000002">
    <property type="entry name" value="DNA ligase"/>
    <property type="match status" value="1"/>
</dbReference>
<evidence type="ECO:0000256" key="8">
    <source>
        <dbReference type="ARBA" id="ARBA00023204"/>
    </source>
</evidence>
<feature type="compositionally biased region" description="Polar residues" evidence="9">
    <location>
        <begin position="81"/>
        <end position="91"/>
    </location>
</feature>
<dbReference type="AlphaFoldDB" id="A0A1V3XTF8"/>
<evidence type="ECO:0000256" key="5">
    <source>
        <dbReference type="ARBA" id="ARBA00022833"/>
    </source>
</evidence>
<evidence type="ECO:0000256" key="1">
    <source>
        <dbReference type="ARBA" id="ARBA00022598"/>
    </source>
</evidence>
<dbReference type="EMBL" id="MVBM01000001">
    <property type="protein sequence ID" value="OOK82368.1"/>
    <property type="molecule type" value="Genomic_DNA"/>
</dbReference>
<keyword evidence="4" id="KW-0227">DNA damage</keyword>
<keyword evidence="3" id="KW-0479">Metal-binding</keyword>
<gene>
    <name evidence="10" type="ORF">BZL30_0856</name>
</gene>
<organism evidence="10 11">
    <name type="scientific">Mycobacterium kansasii</name>
    <dbReference type="NCBI Taxonomy" id="1768"/>
    <lineage>
        <taxon>Bacteria</taxon>
        <taxon>Bacillati</taxon>
        <taxon>Actinomycetota</taxon>
        <taxon>Actinomycetes</taxon>
        <taxon>Mycobacteriales</taxon>
        <taxon>Mycobacteriaceae</taxon>
        <taxon>Mycobacterium</taxon>
    </lineage>
</organism>
<proteinExistence type="predicted"/>
<evidence type="ECO:0000256" key="4">
    <source>
        <dbReference type="ARBA" id="ARBA00022763"/>
    </source>
</evidence>
<reference evidence="10 11" key="1">
    <citation type="submission" date="2017-02" db="EMBL/GenBank/DDBJ databases">
        <title>Complete genome sequences of Mycobacterium kansasii strains isolated from rhesus macaques.</title>
        <authorList>
            <person name="Panda A."/>
            <person name="Nagaraj S."/>
            <person name="Zhao X."/>
            <person name="Tettelin H."/>
            <person name="Detolla L.J."/>
        </authorList>
    </citation>
    <scope>NUCLEOTIDE SEQUENCE [LARGE SCALE GENOMIC DNA]</scope>
    <source>
        <strain evidence="10 11">11-3813</strain>
    </source>
</reference>
<evidence type="ECO:0000256" key="2">
    <source>
        <dbReference type="ARBA" id="ARBA00022705"/>
    </source>
</evidence>
<dbReference type="GO" id="GO:0006260">
    <property type="term" value="P:DNA replication"/>
    <property type="evidence" value="ECO:0007669"/>
    <property type="project" value="UniProtKB-KW"/>
</dbReference>
<evidence type="ECO:0000256" key="3">
    <source>
        <dbReference type="ARBA" id="ARBA00022723"/>
    </source>
</evidence>
<sequence>MLHQWQDLAEQVREHQFRYYVRDAPIITDAEFDELLRRLEVLEEQYPELRTPDSPTQLVGVRVLPRSSSRSSTWSGCSASTMPSAQRNSPRGQRGFMPRSAMLPATSPSSRSTAWHCRWSTSRAG</sequence>
<keyword evidence="1 10" id="KW-0436">Ligase</keyword>
<dbReference type="Pfam" id="PF22745">
    <property type="entry name" value="Nlig-Ia"/>
    <property type="match status" value="1"/>
</dbReference>
<keyword evidence="6" id="KW-0460">Magnesium</keyword>
<evidence type="ECO:0000256" key="6">
    <source>
        <dbReference type="ARBA" id="ARBA00022842"/>
    </source>
</evidence>
<dbReference type="GO" id="GO:0006281">
    <property type="term" value="P:DNA repair"/>
    <property type="evidence" value="ECO:0007669"/>
    <property type="project" value="UniProtKB-KW"/>
</dbReference>
<evidence type="ECO:0000256" key="9">
    <source>
        <dbReference type="SAM" id="MobiDB-lite"/>
    </source>
</evidence>
<evidence type="ECO:0000313" key="10">
    <source>
        <dbReference type="EMBL" id="OOK82368.1"/>
    </source>
</evidence>
<comment type="caution">
    <text evidence="10">The sequence shown here is derived from an EMBL/GenBank/DDBJ whole genome shotgun (WGS) entry which is preliminary data.</text>
</comment>
<feature type="compositionally biased region" description="Polar residues" evidence="9">
    <location>
        <begin position="106"/>
        <end position="125"/>
    </location>
</feature>
<evidence type="ECO:0000256" key="7">
    <source>
        <dbReference type="ARBA" id="ARBA00023027"/>
    </source>
</evidence>
<keyword evidence="7" id="KW-0520">NAD</keyword>
<keyword evidence="8" id="KW-0234">DNA repair</keyword>
<accession>A0A1V3XTF8</accession>
<keyword evidence="2" id="KW-0235">DNA replication</keyword>
<name>A0A1V3XTF8_MYCKA</name>
<feature type="region of interest" description="Disordered" evidence="9">
    <location>
        <begin position="67"/>
        <end position="125"/>
    </location>
</feature>
<evidence type="ECO:0000313" key="11">
    <source>
        <dbReference type="Proteomes" id="UP000189229"/>
    </source>
</evidence>
<dbReference type="Proteomes" id="UP000189229">
    <property type="component" value="Unassembled WGS sequence"/>
</dbReference>
<dbReference type="Gene3D" id="1.10.287.610">
    <property type="entry name" value="Helix hairpin bin"/>
    <property type="match status" value="1"/>
</dbReference>
<dbReference type="GO" id="GO:0016874">
    <property type="term" value="F:ligase activity"/>
    <property type="evidence" value="ECO:0007669"/>
    <property type="project" value="UniProtKB-KW"/>
</dbReference>
<dbReference type="SUPFAM" id="SSF56091">
    <property type="entry name" value="DNA ligase/mRNA capping enzyme, catalytic domain"/>
    <property type="match status" value="1"/>
</dbReference>